<keyword evidence="2" id="KW-1185">Reference proteome</keyword>
<proteinExistence type="predicted"/>
<evidence type="ECO:0000313" key="1">
    <source>
        <dbReference type="EMBL" id="KAJ2814213.1"/>
    </source>
</evidence>
<dbReference type="EMBL" id="JANBUP010000001">
    <property type="protein sequence ID" value="KAJ2814213.1"/>
    <property type="molecule type" value="Genomic_DNA"/>
</dbReference>
<protein>
    <submittedName>
        <fullName evidence="1">Uncharacterized protein</fullName>
    </submittedName>
</protein>
<organism evidence="1 2">
    <name type="scientific">Coemansia furcata</name>
    <dbReference type="NCBI Taxonomy" id="417177"/>
    <lineage>
        <taxon>Eukaryota</taxon>
        <taxon>Fungi</taxon>
        <taxon>Fungi incertae sedis</taxon>
        <taxon>Zoopagomycota</taxon>
        <taxon>Kickxellomycotina</taxon>
        <taxon>Kickxellomycetes</taxon>
        <taxon>Kickxellales</taxon>
        <taxon>Kickxellaceae</taxon>
        <taxon>Coemansia</taxon>
    </lineage>
</organism>
<gene>
    <name evidence="1" type="ORF">H4S07_000011</name>
</gene>
<sequence>MGKFLSGQIQRVEQLEGRLSEQRRNLESPEAIQQWQRQWDQMIAKKQELQQRYQEHELQRETRLRRNQEAKEQEMAQVQQEKERKVRVYLQRRQALVKRRNQIPELALLRTNIPVPASSSNSVLQLVFEYLSPVLGSRCTSKELLFHLRRIQRVAAVNREWRAVVLPLFYRTVHIVIGHPQDTTDTDDSDDSDDDDNDDKGQECEDDNMDEDGDEKLLSTVGLCRNSAGMGLSTNIGLICSADWIDKVREVQIIVQGAGQTAGQPLRQLVLARNGKYEWTSVERLRIDMRDSDCTTQTNTTTEQGPIAVKALKDFLSQALPSLRDIEFYGPHTKRIYGSVLIERLIKERLHGPASLRAVRVKSDCWPELTDDYDTGDTALPIAIECMKIDAPDDTYLMPIPIIVADALIELKLNSVIEDYE</sequence>
<accession>A0ACC1LRR6</accession>
<evidence type="ECO:0000313" key="2">
    <source>
        <dbReference type="Proteomes" id="UP001140096"/>
    </source>
</evidence>
<comment type="caution">
    <text evidence="1">The sequence shown here is derived from an EMBL/GenBank/DDBJ whole genome shotgun (WGS) entry which is preliminary data.</text>
</comment>
<reference evidence="1" key="1">
    <citation type="submission" date="2022-07" db="EMBL/GenBank/DDBJ databases">
        <title>Phylogenomic reconstructions and comparative analyses of Kickxellomycotina fungi.</title>
        <authorList>
            <person name="Reynolds N.K."/>
            <person name="Stajich J.E."/>
            <person name="Barry K."/>
            <person name="Grigoriev I.V."/>
            <person name="Crous P."/>
            <person name="Smith M.E."/>
        </authorList>
    </citation>
    <scope>NUCLEOTIDE SEQUENCE</scope>
    <source>
        <strain evidence="1">CBS 102833</strain>
    </source>
</reference>
<name>A0ACC1LRR6_9FUNG</name>
<dbReference type="Proteomes" id="UP001140096">
    <property type="component" value="Unassembled WGS sequence"/>
</dbReference>